<gene>
    <name evidence="3" type="ORF">HMPREF0551_0673</name>
</gene>
<dbReference type="InterPro" id="IPR005586">
    <property type="entry name" value="ABC_trans_aux"/>
</dbReference>
<name>E7RVG1_9BURK</name>
<dbReference type="HOGENOM" id="CLU_096001_0_0_4"/>
<dbReference type="Pfam" id="PF03886">
    <property type="entry name" value="ABC_trans_aux"/>
    <property type="match status" value="1"/>
</dbReference>
<dbReference type="Proteomes" id="UP000011021">
    <property type="component" value="Unassembled WGS sequence"/>
</dbReference>
<dbReference type="RefSeq" id="WP_005672785.1">
    <property type="nucleotide sequence ID" value="NZ_GL636062.1"/>
</dbReference>
<evidence type="ECO:0000313" key="3">
    <source>
        <dbReference type="EMBL" id="EFV95765.1"/>
    </source>
</evidence>
<dbReference type="Gene3D" id="3.40.50.10610">
    <property type="entry name" value="ABC-type transport auxiliary lipoprotein component"/>
    <property type="match status" value="1"/>
</dbReference>
<sequence>MIMRAVFKSVVPALALALAACASSPPVHFHTLSAMDAPGNGNRAQPDLRYRIGTVDVPERLNRVDIVVSGREADVPAGKAGTGQAGGSPSGTPAWATSVMLLENNRWDAPFADALRDALGARLAVAAASSAAAGSQPAQLRLSLQVYRFDASRSGDVDALVDWRLRRTDASDDTDVAEDDASAGSRVLSCRYQGYEHVQAGDVDALVAGMQRQVARLADDIVASTRPWLHDDKAGCVQAAGGA</sequence>
<comment type="caution">
    <text evidence="3">The sequence shown here is derived from an EMBL/GenBank/DDBJ whole genome shotgun (WGS) entry which is preliminary data.</text>
</comment>
<dbReference type="SUPFAM" id="SSF159594">
    <property type="entry name" value="XCC0632-like"/>
    <property type="match status" value="1"/>
</dbReference>
<evidence type="ECO:0000256" key="1">
    <source>
        <dbReference type="SAM" id="SignalP"/>
    </source>
</evidence>
<organism evidence="3 4">
    <name type="scientific">Lautropia mirabilis ATCC 51599</name>
    <dbReference type="NCBI Taxonomy" id="887898"/>
    <lineage>
        <taxon>Bacteria</taxon>
        <taxon>Pseudomonadati</taxon>
        <taxon>Pseudomonadota</taxon>
        <taxon>Betaproteobacteria</taxon>
        <taxon>Burkholderiales</taxon>
        <taxon>Burkholderiaceae</taxon>
        <taxon>Lautropia</taxon>
    </lineage>
</organism>
<keyword evidence="1" id="KW-0732">Signal</keyword>
<reference evidence="3 4" key="1">
    <citation type="submission" date="2010-12" db="EMBL/GenBank/DDBJ databases">
        <authorList>
            <person name="Muzny D."/>
            <person name="Qin X."/>
            <person name="Deng J."/>
            <person name="Jiang H."/>
            <person name="Liu Y."/>
            <person name="Qu J."/>
            <person name="Song X.-Z."/>
            <person name="Zhang L."/>
            <person name="Thornton R."/>
            <person name="Coyle M."/>
            <person name="Francisco L."/>
            <person name="Jackson L."/>
            <person name="Javaid M."/>
            <person name="Korchina V."/>
            <person name="Kovar C."/>
            <person name="Mata R."/>
            <person name="Mathew T."/>
            <person name="Ngo R."/>
            <person name="Nguyen L."/>
            <person name="Nguyen N."/>
            <person name="Okwuonu G."/>
            <person name="Ongeri F."/>
            <person name="Pham C."/>
            <person name="Simmons D."/>
            <person name="Wilczek-Boney K."/>
            <person name="Hale W."/>
            <person name="Jakkamsetti A."/>
            <person name="Pham P."/>
            <person name="Ruth R."/>
            <person name="San Lucas F."/>
            <person name="Warren J."/>
            <person name="Zhang J."/>
            <person name="Zhao Z."/>
            <person name="Zhou C."/>
            <person name="Zhu D."/>
            <person name="Lee S."/>
            <person name="Bess C."/>
            <person name="Blankenburg K."/>
            <person name="Forbes L."/>
            <person name="Fu Q."/>
            <person name="Gubbala S."/>
            <person name="Hirani K."/>
            <person name="Jayaseelan J.C."/>
            <person name="Lara F."/>
            <person name="Munidasa M."/>
            <person name="Palculict T."/>
            <person name="Patil S."/>
            <person name="Pu L.-L."/>
            <person name="Saada N."/>
            <person name="Tang L."/>
            <person name="Weissenberger G."/>
            <person name="Zhu Y."/>
            <person name="Hemphill L."/>
            <person name="Shang Y."/>
            <person name="Youmans B."/>
            <person name="Ayvaz T."/>
            <person name="Ross M."/>
            <person name="Santibanez J."/>
            <person name="Aqrawi P."/>
            <person name="Gross S."/>
            <person name="Joshi V."/>
            <person name="Fowler G."/>
            <person name="Nazareth L."/>
            <person name="Reid J."/>
            <person name="Worley K."/>
            <person name="Petrosino J."/>
            <person name="Highlander S."/>
            <person name="Gibbs R."/>
        </authorList>
    </citation>
    <scope>NUCLEOTIDE SEQUENCE [LARGE SCALE GENOMIC DNA]</scope>
    <source>
        <strain evidence="3 4">ATCC 51599</strain>
    </source>
</reference>
<feature type="domain" description="ABC-type transport auxiliary lipoprotein component" evidence="2">
    <location>
        <begin position="97"/>
        <end position="222"/>
    </location>
</feature>
<dbReference type="STRING" id="887898.HMPREF0551_0673"/>
<keyword evidence="4" id="KW-1185">Reference proteome</keyword>
<accession>E7RVG1</accession>
<evidence type="ECO:0000313" key="4">
    <source>
        <dbReference type="Proteomes" id="UP000011021"/>
    </source>
</evidence>
<dbReference type="eggNOG" id="COG3009">
    <property type="taxonomic scope" value="Bacteria"/>
</dbReference>
<feature type="chain" id="PRO_5003224282" description="ABC-type transport auxiliary lipoprotein component domain-containing protein" evidence="1">
    <location>
        <begin position="30"/>
        <end position="243"/>
    </location>
</feature>
<dbReference type="AlphaFoldDB" id="E7RVG1"/>
<evidence type="ECO:0000259" key="2">
    <source>
        <dbReference type="Pfam" id="PF03886"/>
    </source>
</evidence>
<dbReference type="PROSITE" id="PS51257">
    <property type="entry name" value="PROKAR_LIPOPROTEIN"/>
    <property type="match status" value="1"/>
</dbReference>
<protein>
    <recommendedName>
        <fullName evidence="2">ABC-type transport auxiliary lipoprotein component domain-containing protein</fullName>
    </recommendedName>
</protein>
<feature type="signal peptide" evidence="1">
    <location>
        <begin position="1"/>
        <end position="29"/>
    </location>
</feature>
<dbReference type="EMBL" id="AEQP01000002">
    <property type="protein sequence ID" value="EFV95765.1"/>
    <property type="molecule type" value="Genomic_DNA"/>
</dbReference>
<proteinExistence type="predicted"/>